<dbReference type="RefSeq" id="WP_256653692.1">
    <property type="nucleotide sequence ID" value="NZ_JANIAA010000029.1"/>
</dbReference>
<feature type="region of interest" description="Disordered" evidence="1">
    <location>
        <begin position="14"/>
        <end position="53"/>
    </location>
</feature>
<evidence type="ECO:0000256" key="1">
    <source>
        <dbReference type="SAM" id="MobiDB-lite"/>
    </source>
</evidence>
<reference evidence="2 3" key="1">
    <citation type="submission" date="2022-07" db="EMBL/GenBank/DDBJ databases">
        <authorList>
            <person name="Phongsopitanun W."/>
            <person name="Tanasupawat S."/>
        </authorList>
    </citation>
    <scope>NUCLEOTIDE SEQUENCE [LARGE SCALE GENOMIC DNA]</scope>
    <source>
        <strain evidence="2 3">RCU-064</strain>
    </source>
</reference>
<protein>
    <submittedName>
        <fullName evidence="2">Uncharacterized protein</fullName>
    </submittedName>
</protein>
<proteinExistence type="predicted"/>
<organism evidence="2 3">
    <name type="scientific">Streptomyces rugosispiralis</name>
    <dbReference type="NCBI Taxonomy" id="2967341"/>
    <lineage>
        <taxon>Bacteria</taxon>
        <taxon>Bacillati</taxon>
        <taxon>Actinomycetota</taxon>
        <taxon>Actinomycetes</taxon>
        <taxon>Kitasatosporales</taxon>
        <taxon>Streptomycetaceae</taxon>
        <taxon>Streptomyces</taxon>
    </lineage>
</organism>
<feature type="compositionally biased region" description="Basic and acidic residues" evidence="1">
    <location>
        <begin position="96"/>
        <end position="106"/>
    </location>
</feature>
<feature type="region of interest" description="Disordered" evidence="1">
    <location>
        <begin position="74"/>
        <end position="106"/>
    </location>
</feature>
<dbReference type="EMBL" id="JANIAA010000029">
    <property type="protein sequence ID" value="MCQ8192836.1"/>
    <property type="molecule type" value="Genomic_DNA"/>
</dbReference>
<sequence>MTRVRAAIRRVGVPPAIGPPVCMRGGDGRLADPRGPGAERHQGSAPDSGRAARMRAGVRAGELIVVAVGSWAAGVQGRSPWSREGAGRGRPRREARRGDSLARTRT</sequence>
<evidence type="ECO:0000313" key="3">
    <source>
        <dbReference type="Proteomes" id="UP001204746"/>
    </source>
</evidence>
<gene>
    <name evidence="2" type="ORF">NP777_32195</name>
</gene>
<dbReference type="Proteomes" id="UP001204746">
    <property type="component" value="Unassembled WGS sequence"/>
</dbReference>
<keyword evidence="3" id="KW-1185">Reference proteome</keyword>
<comment type="caution">
    <text evidence="2">The sequence shown here is derived from an EMBL/GenBank/DDBJ whole genome shotgun (WGS) entry which is preliminary data.</text>
</comment>
<feature type="compositionally biased region" description="Basic and acidic residues" evidence="1">
    <location>
        <begin position="26"/>
        <end position="42"/>
    </location>
</feature>
<name>A0ABT1V624_9ACTN</name>
<accession>A0ABT1V624</accession>
<evidence type="ECO:0000313" key="2">
    <source>
        <dbReference type="EMBL" id="MCQ8192836.1"/>
    </source>
</evidence>